<accession>W7TLS0</accession>
<dbReference type="GO" id="GO:0043328">
    <property type="term" value="P:protein transport to vacuole involved in ubiquitin-dependent protein catabolic process via the multivesicular body sorting pathway"/>
    <property type="evidence" value="ECO:0007669"/>
    <property type="project" value="TreeGrafter"/>
</dbReference>
<dbReference type="GO" id="GO:0033565">
    <property type="term" value="C:ESCRT-0 complex"/>
    <property type="evidence" value="ECO:0007669"/>
    <property type="project" value="TreeGrafter"/>
</dbReference>
<evidence type="ECO:0000259" key="5">
    <source>
        <dbReference type="PROSITE" id="PS50178"/>
    </source>
</evidence>
<feature type="domain" description="FYVE-type" evidence="5">
    <location>
        <begin position="95"/>
        <end position="150"/>
    </location>
</feature>
<dbReference type="AlphaFoldDB" id="W7TLS0"/>
<dbReference type="GO" id="GO:0032266">
    <property type="term" value="F:phosphatidylinositol-3-phosphate binding"/>
    <property type="evidence" value="ECO:0007669"/>
    <property type="project" value="TreeGrafter"/>
</dbReference>
<proteinExistence type="predicted"/>
<dbReference type="Pfam" id="PF01363">
    <property type="entry name" value="FYVE"/>
    <property type="match status" value="1"/>
</dbReference>
<name>W7TLS0_9STRA</name>
<gene>
    <name evidence="6" type="ORF">Naga_100667g2</name>
</gene>
<sequence>MTRSRYHHGGCRQQQHPQGHPGALLLGAALVGTAVSRYIRPPRQELLIVQPQHGNPAPTYIQNAGATYMYIERPNQHLRQIENASHLVPHGPPDWRLAWHCDVCFVAFGLLTRRHHCRNCGRSLCSRHSEKRVPLPHWGYLNYVRVCDRCHGVVMACYRAGTPYSPSMLAMPAARDLTAANGSLGHGDRGFLQTSACSEVPRGDIFSHGTSVTAEAVAHGPPLARAGLGHALRAIPTAPSRNAFAGAVSRPAAGIGGPMRETVACTCVGERRCSDCRCLVFSLAAFSCIGIMLARHGSILYSQKRYSIFPARWPKRLSSLTCSMAIHMLSETNILQGGKSITTAWASHFLEKCISFF</sequence>
<dbReference type="CDD" id="cd15760">
    <property type="entry name" value="FYVE_scVPS27p_like"/>
    <property type="match status" value="1"/>
</dbReference>
<dbReference type="GO" id="GO:0043130">
    <property type="term" value="F:ubiquitin binding"/>
    <property type="evidence" value="ECO:0007669"/>
    <property type="project" value="TreeGrafter"/>
</dbReference>
<evidence type="ECO:0000256" key="2">
    <source>
        <dbReference type="ARBA" id="ARBA00022771"/>
    </source>
</evidence>
<reference evidence="6 7" key="1">
    <citation type="journal article" date="2014" name="Mol. Plant">
        <title>Chromosome Scale Genome Assembly and Transcriptome Profiling of Nannochloropsis gaditana in Nitrogen Depletion.</title>
        <authorList>
            <person name="Corteggiani Carpinelli E."/>
            <person name="Telatin A."/>
            <person name="Vitulo N."/>
            <person name="Forcato C."/>
            <person name="D'Angelo M."/>
            <person name="Schiavon R."/>
            <person name="Vezzi A."/>
            <person name="Giacometti G.M."/>
            <person name="Morosinotto T."/>
            <person name="Valle G."/>
        </authorList>
    </citation>
    <scope>NUCLEOTIDE SEQUENCE [LARGE SCALE GENOMIC DNA]</scope>
    <source>
        <strain evidence="6 7">B-31</strain>
    </source>
</reference>
<dbReference type="EMBL" id="AZIL01002427">
    <property type="protein sequence ID" value="EWM21674.1"/>
    <property type="molecule type" value="Genomic_DNA"/>
</dbReference>
<dbReference type="InterPro" id="IPR000306">
    <property type="entry name" value="Znf_FYVE"/>
</dbReference>
<keyword evidence="3" id="KW-0862">Zinc</keyword>
<protein>
    <submittedName>
        <fullName evidence="6">Zinc finger FYVE-type protein</fullName>
    </submittedName>
</protein>
<dbReference type="InterPro" id="IPR017455">
    <property type="entry name" value="Znf_FYVE-rel"/>
</dbReference>
<evidence type="ECO:0000256" key="4">
    <source>
        <dbReference type="PROSITE-ProRule" id="PRU00091"/>
    </source>
</evidence>
<organism evidence="6 7">
    <name type="scientific">Nannochloropsis gaditana</name>
    <dbReference type="NCBI Taxonomy" id="72520"/>
    <lineage>
        <taxon>Eukaryota</taxon>
        <taxon>Sar</taxon>
        <taxon>Stramenopiles</taxon>
        <taxon>Ochrophyta</taxon>
        <taxon>Eustigmatophyceae</taxon>
        <taxon>Eustigmatales</taxon>
        <taxon>Monodopsidaceae</taxon>
        <taxon>Nannochloropsis</taxon>
    </lineage>
</organism>
<evidence type="ECO:0000313" key="7">
    <source>
        <dbReference type="Proteomes" id="UP000019335"/>
    </source>
</evidence>
<dbReference type="GO" id="GO:0008270">
    <property type="term" value="F:zinc ion binding"/>
    <property type="evidence" value="ECO:0007669"/>
    <property type="project" value="UniProtKB-KW"/>
</dbReference>
<dbReference type="InterPro" id="IPR013083">
    <property type="entry name" value="Znf_RING/FYVE/PHD"/>
</dbReference>
<dbReference type="SMART" id="SM00064">
    <property type="entry name" value="FYVE"/>
    <property type="match status" value="1"/>
</dbReference>
<dbReference type="Gene3D" id="3.30.40.10">
    <property type="entry name" value="Zinc/RING finger domain, C3HC4 (zinc finger)"/>
    <property type="match status" value="1"/>
</dbReference>
<dbReference type="OrthoDB" id="70570at2759"/>
<evidence type="ECO:0000313" key="6">
    <source>
        <dbReference type="EMBL" id="EWM21674.1"/>
    </source>
</evidence>
<evidence type="ECO:0000256" key="3">
    <source>
        <dbReference type="ARBA" id="ARBA00022833"/>
    </source>
</evidence>
<comment type="caution">
    <text evidence="6">The sequence shown here is derived from an EMBL/GenBank/DDBJ whole genome shotgun (WGS) entry which is preliminary data.</text>
</comment>
<keyword evidence="1" id="KW-0479">Metal-binding</keyword>
<dbReference type="PANTHER" id="PTHR47794">
    <property type="entry name" value="VACUOLAR PROTEIN SORTING-ASSOCIATED PROTEIN 27"/>
    <property type="match status" value="1"/>
</dbReference>
<dbReference type="InterPro" id="IPR011011">
    <property type="entry name" value="Znf_FYVE_PHD"/>
</dbReference>
<dbReference type="SUPFAM" id="SSF57903">
    <property type="entry name" value="FYVE/PHD zinc finger"/>
    <property type="match status" value="1"/>
</dbReference>
<keyword evidence="2 4" id="KW-0863">Zinc-finger</keyword>
<keyword evidence="7" id="KW-1185">Reference proteome</keyword>
<evidence type="ECO:0000256" key="1">
    <source>
        <dbReference type="ARBA" id="ARBA00022723"/>
    </source>
</evidence>
<dbReference type="PANTHER" id="PTHR47794:SF1">
    <property type="entry name" value="VACUOLAR PROTEIN SORTING-ASSOCIATED PROTEIN 27"/>
    <property type="match status" value="1"/>
</dbReference>
<dbReference type="PROSITE" id="PS50178">
    <property type="entry name" value="ZF_FYVE"/>
    <property type="match status" value="1"/>
</dbReference>
<dbReference type="Proteomes" id="UP000019335">
    <property type="component" value="Unassembled WGS sequence"/>
</dbReference>
<dbReference type="GO" id="GO:0006623">
    <property type="term" value="P:protein targeting to vacuole"/>
    <property type="evidence" value="ECO:0007669"/>
    <property type="project" value="TreeGrafter"/>
</dbReference>